<reference evidence="4" key="2">
    <citation type="submission" date="2015-11" db="EMBL/GenBank/DDBJ databases">
        <authorList>
            <person name="Zhang Y."/>
            <person name="Guo Z."/>
        </authorList>
    </citation>
    <scope>NUCLEOTIDE SEQUENCE</scope>
    <source>
        <strain evidence="4">1</strain>
    </source>
</reference>
<dbReference type="EMBL" id="LN907867">
    <property type="protein sequence ID" value="CUU43630.1"/>
    <property type="molecule type" value="Genomic_DNA"/>
</dbReference>
<proteinExistence type="predicted"/>
<dbReference type="Proteomes" id="UP000065734">
    <property type="component" value="Chromosome I"/>
</dbReference>
<dbReference type="Pfam" id="PF04536">
    <property type="entry name" value="TPM_phosphatase"/>
    <property type="match status" value="1"/>
</dbReference>
<dbReference type="InterPro" id="IPR007621">
    <property type="entry name" value="TPM_dom"/>
</dbReference>
<evidence type="ECO:0000313" key="3">
    <source>
        <dbReference type="EMBL" id="BAR99047.1"/>
    </source>
</evidence>
<keyword evidence="1" id="KW-1133">Transmembrane helix</keyword>
<accession>A0A0H5B9Y3</accession>
<feature type="transmembrane region" description="Helical" evidence="1">
    <location>
        <begin position="67"/>
        <end position="90"/>
    </location>
</feature>
<keyword evidence="1" id="KW-0472">Membrane</keyword>
<reference evidence="5" key="3">
    <citation type="journal article" date="2016" name="Genome Announc.">
        <title>Revised genome sequence of the purple photosynthetic bacterium Blastochloris viridis.</title>
        <authorList>
            <person name="Liu L.N."/>
            <person name="Faulkner M."/>
            <person name="Liu X."/>
            <person name="Huang F."/>
            <person name="Darby A.C."/>
            <person name="Hall N."/>
        </authorList>
    </citation>
    <scope>NUCLEOTIDE SEQUENCE [LARGE SCALE GENOMIC DNA]</scope>
    <source>
        <strain evidence="5">ATCC 19567 / DSM 133 / F</strain>
    </source>
</reference>
<name>A0A0H5B9Y3_BLAVI</name>
<evidence type="ECO:0000313" key="4">
    <source>
        <dbReference type="EMBL" id="CUU43630.1"/>
    </source>
</evidence>
<feature type="domain" description="TPM" evidence="2">
    <location>
        <begin position="100"/>
        <end position="179"/>
    </location>
</feature>
<dbReference type="STRING" id="1079.BVIR_3211"/>
<evidence type="ECO:0000313" key="5">
    <source>
        <dbReference type="Proteomes" id="UP000065734"/>
    </source>
</evidence>
<sequence length="202" mass="21575">MIDDSVRTRIMAAIAAAESQTSGEIVCLIARRASDWRMWPLAYAAAAALAVPLPALFATTWSAAMIYAVQLTVFAIVAAAGLVPAVRLALVPRSIRRSRAHRAAVEQFVARGLTGTKGRTGVLIYVALAERSAQVIADRGIYEKVGPEVWRTAVDTLTAAIKRGEPASGFESAIAAVGEVLAAHFPRVRTDVDELPNRLIEI</sequence>
<dbReference type="RefSeq" id="WP_055038464.1">
    <property type="nucleotide sequence ID" value="NZ_AP014854.2"/>
</dbReference>
<evidence type="ECO:0000256" key="1">
    <source>
        <dbReference type="SAM" id="Phobius"/>
    </source>
</evidence>
<gene>
    <name evidence="3" type="ORF">BV133_1454</name>
    <name evidence="4" type="ORF">BVIRIDIS_26550</name>
</gene>
<reference evidence="3" key="1">
    <citation type="journal article" date="2015" name="Genome Announc.">
        <title>Complete Genome Sequence of the Bacteriochlorophyll b-Producing Photosynthetic Bacterium Blastochloris viridis.</title>
        <authorList>
            <person name="Tsukatani Y."/>
            <person name="Hirose Y."/>
            <person name="Harada J."/>
            <person name="Misawa N."/>
            <person name="Mori K."/>
            <person name="Inoue K."/>
            <person name="Tamiaki H."/>
        </authorList>
    </citation>
    <scope>NUCLEOTIDE SEQUENCE [LARGE SCALE GENOMIC DNA]</scope>
    <source>
        <strain evidence="3">DSM 133</strain>
    </source>
</reference>
<organism evidence="4 5">
    <name type="scientific">Blastochloris viridis</name>
    <name type="common">Rhodopseudomonas viridis</name>
    <dbReference type="NCBI Taxonomy" id="1079"/>
    <lineage>
        <taxon>Bacteria</taxon>
        <taxon>Pseudomonadati</taxon>
        <taxon>Pseudomonadota</taxon>
        <taxon>Alphaproteobacteria</taxon>
        <taxon>Hyphomicrobiales</taxon>
        <taxon>Blastochloridaceae</taxon>
        <taxon>Blastochloris</taxon>
    </lineage>
</organism>
<dbReference type="PANTHER" id="PTHR30373">
    <property type="entry name" value="UPF0603 PROTEIN YGCG"/>
    <property type="match status" value="1"/>
</dbReference>
<dbReference type="EMBL" id="AP014854">
    <property type="protein sequence ID" value="BAR99047.1"/>
    <property type="molecule type" value="Genomic_DNA"/>
</dbReference>
<dbReference type="PANTHER" id="PTHR30373:SF8">
    <property type="entry name" value="BLL7265 PROTEIN"/>
    <property type="match status" value="1"/>
</dbReference>
<evidence type="ECO:0000259" key="2">
    <source>
        <dbReference type="Pfam" id="PF04536"/>
    </source>
</evidence>
<keyword evidence="5" id="KW-1185">Reference proteome</keyword>
<dbReference type="OrthoDB" id="5825388at2"/>
<dbReference type="KEGG" id="bvr:BVIR_3211"/>
<feature type="transmembrane region" description="Helical" evidence="1">
    <location>
        <begin position="41"/>
        <end position="61"/>
    </location>
</feature>
<dbReference type="AlphaFoldDB" id="A0A0H5B9Y3"/>
<dbReference type="Gene3D" id="3.10.310.50">
    <property type="match status" value="1"/>
</dbReference>
<protein>
    <recommendedName>
        <fullName evidence="2">TPM domain-containing protein</fullName>
    </recommendedName>
</protein>
<keyword evidence="1" id="KW-0812">Transmembrane</keyword>